<proteinExistence type="predicted"/>
<organism evidence="2 3">
    <name type="scientific">Tothia fuscella</name>
    <dbReference type="NCBI Taxonomy" id="1048955"/>
    <lineage>
        <taxon>Eukaryota</taxon>
        <taxon>Fungi</taxon>
        <taxon>Dikarya</taxon>
        <taxon>Ascomycota</taxon>
        <taxon>Pezizomycotina</taxon>
        <taxon>Dothideomycetes</taxon>
        <taxon>Pleosporomycetidae</taxon>
        <taxon>Venturiales</taxon>
        <taxon>Cylindrosympodiaceae</taxon>
        <taxon>Tothia</taxon>
    </lineage>
</organism>
<name>A0A9P4NV71_9PEZI</name>
<accession>A0A9P4NV71</accession>
<sequence>FPAEKKVSFKDPLIEEIHNEKYTRRHSDILDSPESASTLSLSTDSISTDSISTDLSSTESVALKIKSPKLGDKRDSSSESDSDTCPETPVAGRRKRQRDWVWTLGDLPGATPANTTSA</sequence>
<evidence type="ECO:0000313" key="3">
    <source>
        <dbReference type="Proteomes" id="UP000800235"/>
    </source>
</evidence>
<dbReference type="AlphaFoldDB" id="A0A9P4NV71"/>
<comment type="caution">
    <text evidence="2">The sequence shown here is derived from an EMBL/GenBank/DDBJ whole genome shotgun (WGS) entry which is preliminary data.</text>
</comment>
<feature type="compositionally biased region" description="Low complexity" evidence="1">
    <location>
        <begin position="37"/>
        <end position="58"/>
    </location>
</feature>
<protein>
    <submittedName>
        <fullName evidence="2">Uncharacterized protein</fullName>
    </submittedName>
</protein>
<dbReference type="OrthoDB" id="5206740at2759"/>
<evidence type="ECO:0000256" key="1">
    <source>
        <dbReference type="SAM" id="MobiDB-lite"/>
    </source>
</evidence>
<dbReference type="EMBL" id="MU007028">
    <property type="protein sequence ID" value="KAF2431998.1"/>
    <property type="molecule type" value="Genomic_DNA"/>
</dbReference>
<gene>
    <name evidence="2" type="ORF">EJ08DRAFT_569273</name>
</gene>
<feature type="non-terminal residue" evidence="2">
    <location>
        <position position="1"/>
    </location>
</feature>
<keyword evidence="3" id="KW-1185">Reference proteome</keyword>
<feature type="region of interest" description="Disordered" evidence="1">
    <location>
        <begin position="25"/>
        <end position="118"/>
    </location>
</feature>
<dbReference type="Proteomes" id="UP000800235">
    <property type="component" value="Unassembled WGS sequence"/>
</dbReference>
<feature type="non-terminal residue" evidence="2">
    <location>
        <position position="118"/>
    </location>
</feature>
<reference evidence="2" key="1">
    <citation type="journal article" date="2020" name="Stud. Mycol.">
        <title>101 Dothideomycetes genomes: a test case for predicting lifestyles and emergence of pathogens.</title>
        <authorList>
            <person name="Haridas S."/>
            <person name="Albert R."/>
            <person name="Binder M."/>
            <person name="Bloem J."/>
            <person name="Labutti K."/>
            <person name="Salamov A."/>
            <person name="Andreopoulos B."/>
            <person name="Baker S."/>
            <person name="Barry K."/>
            <person name="Bills G."/>
            <person name="Bluhm B."/>
            <person name="Cannon C."/>
            <person name="Castanera R."/>
            <person name="Culley D."/>
            <person name="Daum C."/>
            <person name="Ezra D."/>
            <person name="Gonzalez J."/>
            <person name="Henrissat B."/>
            <person name="Kuo A."/>
            <person name="Liang C."/>
            <person name="Lipzen A."/>
            <person name="Lutzoni F."/>
            <person name="Magnuson J."/>
            <person name="Mondo S."/>
            <person name="Nolan M."/>
            <person name="Ohm R."/>
            <person name="Pangilinan J."/>
            <person name="Park H.-J."/>
            <person name="Ramirez L."/>
            <person name="Alfaro M."/>
            <person name="Sun H."/>
            <person name="Tritt A."/>
            <person name="Yoshinaga Y."/>
            <person name="Zwiers L.-H."/>
            <person name="Turgeon B."/>
            <person name="Goodwin S."/>
            <person name="Spatafora J."/>
            <person name="Crous P."/>
            <person name="Grigoriev I."/>
        </authorList>
    </citation>
    <scope>NUCLEOTIDE SEQUENCE</scope>
    <source>
        <strain evidence="2">CBS 130266</strain>
    </source>
</reference>
<evidence type="ECO:0000313" key="2">
    <source>
        <dbReference type="EMBL" id="KAF2431998.1"/>
    </source>
</evidence>